<keyword evidence="1" id="KW-1133">Transmembrane helix</keyword>
<evidence type="ECO:0000256" key="1">
    <source>
        <dbReference type="SAM" id="Phobius"/>
    </source>
</evidence>
<evidence type="ECO:0000259" key="2">
    <source>
        <dbReference type="Pfam" id="PF09851"/>
    </source>
</evidence>
<dbReference type="RefSeq" id="WP_246910268.1">
    <property type="nucleotide sequence ID" value="NZ_JALJRB010000016.1"/>
</dbReference>
<evidence type="ECO:0000313" key="3">
    <source>
        <dbReference type="EMBL" id="MCJ8501674.1"/>
    </source>
</evidence>
<gene>
    <name evidence="3" type="ORF">MRX98_13910</name>
</gene>
<name>A0AA41UJX0_9BACT</name>
<accession>A0AA41UJX0</accession>
<reference evidence="3" key="1">
    <citation type="submission" date="2022-04" db="EMBL/GenBank/DDBJ databases">
        <title>Desulfatitalea alkaliphila sp. nov., a novel anaerobic sulfate-reducing bacterium isolated from terrestrial mud volcano, Taman Peninsula, Russia.</title>
        <authorList>
            <person name="Khomyakova M.A."/>
            <person name="Merkel A.Y."/>
            <person name="Slobodkin A.I."/>
        </authorList>
    </citation>
    <scope>NUCLEOTIDE SEQUENCE</scope>
    <source>
        <strain evidence="3">M08but</strain>
    </source>
</reference>
<protein>
    <submittedName>
        <fullName evidence="3">SHOCT domain-containing protein</fullName>
    </submittedName>
</protein>
<dbReference type="AlphaFoldDB" id="A0AA41UJX0"/>
<feature type="transmembrane region" description="Helical" evidence="1">
    <location>
        <begin position="44"/>
        <end position="64"/>
    </location>
</feature>
<sequence length="163" mass="18169">MKSKEPGESLFKGVLLAHLILVLHFVLLAVLVVVVFFFGWLVTHLFWIIGGLFLLISLSAYLFYRRLRREGRSLREAMHSPLFAGRSVEIHLLGGMASLRVGPPTHTRTIAQHGDPDAPPALEDPEVMRIREIAVLADLLDKELISPEEFDAAKQKILGRGAP</sequence>
<evidence type="ECO:0000313" key="4">
    <source>
        <dbReference type="Proteomes" id="UP001165427"/>
    </source>
</evidence>
<feature type="domain" description="SHOCT" evidence="2">
    <location>
        <begin position="132"/>
        <end position="158"/>
    </location>
</feature>
<keyword evidence="1" id="KW-0472">Membrane</keyword>
<keyword evidence="4" id="KW-1185">Reference proteome</keyword>
<keyword evidence="1" id="KW-0812">Transmembrane</keyword>
<comment type="caution">
    <text evidence="3">The sequence shown here is derived from an EMBL/GenBank/DDBJ whole genome shotgun (WGS) entry which is preliminary data.</text>
</comment>
<dbReference type="Pfam" id="PF09851">
    <property type="entry name" value="SHOCT"/>
    <property type="match status" value="1"/>
</dbReference>
<feature type="transmembrane region" description="Helical" evidence="1">
    <location>
        <begin position="12"/>
        <end position="38"/>
    </location>
</feature>
<dbReference type="InterPro" id="IPR018649">
    <property type="entry name" value="SHOCT"/>
</dbReference>
<organism evidence="3 4">
    <name type="scientific">Desulfatitalea alkaliphila</name>
    <dbReference type="NCBI Taxonomy" id="2929485"/>
    <lineage>
        <taxon>Bacteria</taxon>
        <taxon>Pseudomonadati</taxon>
        <taxon>Thermodesulfobacteriota</taxon>
        <taxon>Desulfobacteria</taxon>
        <taxon>Desulfobacterales</taxon>
        <taxon>Desulfosarcinaceae</taxon>
        <taxon>Desulfatitalea</taxon>
    </lineage>
</organism>
<dbReference type="Proteomes" id="UP001165427">
    <property type="component" value="Unassembled WGS sequence"/>
</dbReference>
<dbReference type="EMBL" id="JALJRB010000016">
    <property type="protein sequence ID" value="MCJ8501674.1"/>
    <property type="molecule type" value="Genomic_DNA"/>
</dbReference>
<proteinExistence type="predicted"/>